<dbReference type="Pfam" id="PF13432">
    <property type="entry name" value="TPR_16"/>
    <property type="match status" value="1"/>
</dbReference>
<dbReference type="eggNOG" id="COG1729">
    <property type="taxonomic scope" value="Bacteria"/>
</dbReference>
<feature type="region of interest" description="Disordered" evidence="1">
    <location>
        <begin position="203"/>
        <end position="222"/>
    </location>
</feature>
<dbReference type="AlphaFoldDB" id="A1BJ72"/>
<dbReference type="STRING" id="290317.Cpha266_2461"/>
<dbReference type="RefSeq" id="WP_011746231.1">
    <property type="nucleotide sequence ID" value="NC_008639.1"/>
</dbReference>
<evidence type="ECO:0000313" key="3">
    <source>
        <dbReference type="EMBL" id="ABL66449.1"/>
    </source>
</evidence>
<name>A1BJ72_CHLPD</name>
<feature type="compositionally biased region" description="Low complexity" evidence="1">
    <location>
        <begin position="164"/>
        <end position="175"/>
    </location>
</feature>
<dbReference type="EMBL" id="CP000492">
    <property type="protein sequence ID" value="ABL66449.1"/>
    <property type="molecule type" value="Genomic_DNA"/>
</dbReference>
<accession>A1BJ72</accession>
<evidence type="ECO:0000256" key="1">
    <source>
        <dbReference type="SAM" id="MobiDB-lite"/>
    </source>
</evidence>
<dbReference type="Proteomes" id="UP000008701">
    <property type="component" value="Chromosome"/>
</dbReference>
<sequence length="222" mass="25241" precursor="true">MVKSSLLIFCLALSASMTARFDEYRLMQKGNLLYTEKAYAKAETVFRDLADKFPSGYETRKARYNLAHALFMQQRFKEAGQVYKEVSKTVPTESQLLRAAQYNEGNSLAQQAFDTTQKEEKKRLLSLAIERYTAVLLSHPEDTDAIVNYEIVLKALIKLQQPESSSSSDTDIKSSNQERTSISNSVASRLLDKVRADEIRLMQQLAVPRSRPERTGATNQDW</sequence>
<dbReference type="HOGENOM" id="CLU_110241_0_0_10"/>
<dbReference type="InterPro" id="IPR011990">
    <property type="entry name" value="TPR-like_helical_dom_sf"/>
</dbReference>
<protein>
    <recommendedName>
        <fullName evidence="5">Tetratricopeptide TPR_2 repeat protein</fullName>
    </recommendedName>
</protein>
<feature type="region of interest" description="Disordered" evidence="1">
    <location>
        <begin position="164"/>
        <end position="186"/>
    </location>
</feature>
<keyword evidence="4" id="KW-1185">Reference proteome</keyword>
<feature type="signal peptide" evidence="2">
    <location>
        <begin position="1"/>
        <end position="21"/>
    </location>
</feature>
<proteinExistence type="predicted"/>
<dbReference type="Gene3D" id="1.25.40.10">
    <property type="entry name" value="Tetratricopeptide repeat domain"/>
    <property type="match status" value="1"/>
</dbReference>
<reference evidence="3 4" key="1">
    <citation type="submission" date="2006-12" db="EMBL/GenBank/DDBJ databases">
        <title>Complete sequence of Chlorobium phaeobacteroides DSM 266.</title>
        <authorList>
            <consortium name="US DOE Joint Genome Institute"/>
            <person name="Copeland A."/>
            <person name="Lucas S."/>
            <person name="Lapidus A."/>
            <person name="Barry K."/>
            <person name="Detter J.C."/>
            <person name="Glavina del Rio T."/>
            <person name="Hammon N."/>
            <person name="Israni S."/>
            <person name="Pitluck S."/>
            <person name="Goltsman E."/>
            <person name="Schmutz J."/>
            <person name="Larimer F."/>
            <person name="Land M."/>
            <person name="Hauser L."/>
            <person name="Mikhailova N."/>
            <person name="Li T."/>
            <person name="Overmann J."/>
            <person name="Bryant D.A."/>
            <person name="Richardson P."/>
        </authorList>
    </citation>
    <scope>NUCLEOTIDE SEQUENCE [LARGE SCALE GENOMIC DNA]</scope>
    <source>
        <strain evidence="3 4">DSM 266</strain>
    </source>
</reference>
<evidence type="ECO:0008006" key="5">
    <source>
        <dbReference type="Google" id="ProtNLM"/>
    </source>
</evidence>
<keyword evidence="2" id="KW-0732">Signal</keyword>
<feature type="compositionally biased region" description="Polar residues" evidence="1">
    <location>
        <begin position="177"/>
        <end position="186"/>
    </location>
</feature>
<organism evidence="3 4">
    <name type="scientific">Chlorobium phaeobacteroides (strain DSM 266 / SMG 266 / 2430)</name>
    <dbReference type="NCBI Taxonomy" id="290317"/>
    <lineage>
        <taxon>Bacteria</taxon>
        <taxon>Pseudomonadati</taxon>
        <taxon>Chlorobiota</taxon>
        <taxon>Chlorobiia</taxon>
        <taxon>Chlorobiales</taxon>
        <taxon>Chlorobiaceae</taxon>
        <taxon>Chlorobium/Pelodictyon group</taxon>
        <taxon>Chlorobium</taxon>
    </lineage>
</organism>
<evidence type="ECO:0000256" key="2">
    <source>
        <dbReference type="SAM" id="SignalP"/>
    </source>
</evidence>
<feature type="chain" id="PRO_5002632915" description="Tetratricopeptide TPR_2 repeat protein" evidence="2">
    <location>
        <begin position="22"/>
        <end position="222"/>
    </location>
</feature>
<evidence type="ECO:0000313" key="4">
    <source>
        <dbReference type="Proteomes" id="UP000008701"/>
    </source>
</evidence>
<gene>
    <name evidence="3" type="ordered locus">Cpha266_2461</name>
</gene>
<dbReference type="OrthoDB" id="595483at2"/>
<dbReference type="SUPFAM" id="SSF48452">
    <property type="entry name" value="TPR-like"/>
    <property type="match status" value="1"/>
</dbReference>
<dbReference type="KEGG" id="cph:Cpha266_2461"/>